<organism evidence="2 3">
    <name type="scientific">Tritrichomonas foetus</name>
    <dbReference type="NCBI Taxonomy" id="1144522"/>
    <lineage>
        <taxon>Eukaryota</taxon>
        <taxon>Metamonada</taxon>
        <taxon>Parabasalia</taxon>
        <taxon>Tritrichomonadida</taxon>
        <taxon>Tritrichomonadidae</taxon>
        <taxon>Tritrichomonas</taxon>
    </lineage>
</organism>
<keyword evidence="3" id="KW-1185">Reference proteome</keyword>
<protein>
    <submittedName>
        <fullName evidence="2">Uncharacterized protein</fullName>
    </submittedName>
</protein>
<keyword evidence="1" id="KW-0472">Membrane</keyword>
<gene>
    <name evidence="2" type="ORF">TRFO_19421</name>
</gene>
<feature type="transmembrane region" description="Helical" evidence="1">
    <location>
        <begin position="7"/>
        <end position="29"/>
    </location>
</feature>
<evidence type="ECO:0000256" key="1">
    <source>
        <dbReference type="SAM" id="Phobius"/>
    </source>
</evidence>
<dbReference type="AlphaFoldDB" id="A0A1J4KI16"/>
<reference evidence="2" key="1">
    <citation type="submission" date="2016-10" db="EMBL/GenBank/DDBJ databases">
        <authorList>
            <person name="Benchimol M."/>
            <person name="Almeida L.G."/>
            <person name="Vasconcelos A.T."/>
            <person name="Perreira-Neves A."/>
            <person name="Rosa I.A."/>
            <person name="Tasca T."/>
            <person name="Bogo M.R."/>
            <person name="de Souza W."/>
        </authorList>
    </citation>
    <scope>NUCLEOTIDE SEQUENCE [LARGE SCALE GENOMIC DNA]</scope>
    <source>
        <strain evidence="2">K</strain>
    </source>
</reference>
<name>A0A1J4KI16_9EUKA</name>
<dbReference type="PANTHER" id="PTHR35899:SF1">
    <property type="entry name" value="PEPTIDASE C1A PAPAIN C-TERMINAL DOMAIN-CONTAINING PROTEIN"/>
    <property type="match status" value="1"/>
</dbReference>
<dbReference type="RefSeq" id="XP_068364167.1">
    <property type="nucleotide sequence ID" value="XM_068500785.1"/>
</dbReference>
<dbReference type="GeneID" id="94835489"/>
<keyword evidence="1" id="KW-0812">Transmembrane</keyword>
<comment type="caution">
    <text evidence="2">The sequence shown here is derived from an EMBL/GenBank/DDBJ whole genome shotgun (WGS) entry which is preliminary data.</text>
</comment>
<dbReference type="Proteomes" id="UP000179807">
    <property type="component" value="Unassembled WGS sequence"/>
</dbReference>
<dbReference type="PANTHER" id="PTHR35899">
    <property type="entry name" value="PAPAIN FAMILY CYSTEINE PROTEASE DOMAIN CONTAINING PROTEIN"/>
    <property type="match status" value="1"/>
</dbReference>
<keyword evidence="1" id="KW-1133">Transmembrane helix</keyword>
<evidence type="ECO:0000313" key="3">
    <source>
        <dbReference type="Proteomes" id="UP000179807"/>
    </source>
</evidence>
<sequence>MINKNTHLWCIYSFMVIVSLVFMLLALHLTHVNNVISIKKDNSFIFLSEESLPLNYFVNTTYDSLLHSESTSWQNSIVDFLEFSFKKEFIKKNYLKQDQFVGFSPDGIVSQLKEFCEDKFPSIASSFISIIEKCPKMKSMPFPLSKCKTRNCSEAIKNNNHFFFDIVSSKYALTTFDIKSLLYQAGKPILLSIPQPITELWIPCDDSFVSDSFSCRNNQPCPSFVNASSCGHSLFNSELPSAEYYQPKYPASAVTGNPLTFTVYGYSDDHVTLIGKNNLPIVKRSVGGFVVKKAGGNTIGFYDGSVSFQENAALCTRPNDPWSWRGPLFKCMQKKHNITKCPSVKKDLRKSKKSATILKCVDERYCNISNFYSLVQSPLNNLENIVYSSSNGMTTTLMYEWEPNKSATLIDYVGLPFQNLGIAFQKTLNIGSLELYDEEKFDEDDYDNSIHEEKENEFKKNSLCNFWFLPYDVVDEAIMLSSVPTNRVHAISTELKWEKIEKSKIKDFIYNVHQRLKTQHL</sequence>
<dbReference type="VEuPathDB" id="TrichDB:TRFO_19421"/>
<accession>A0A1J4KI16</accession>
<proteinExistence type="predicted"/>
<evidence type="ECO:0000313" key="2">
    <source>
        <dbReference type="EMBL" id="OHT11031.1"/>
    </source>
</evidence>
<dbReference type="EMBL" id="MLAK01000595">
    <property type="protein sequence ID" value="OHT11031.1"/>
    <property type="molecule type" value="Genomic_DNA"/>
</dbReference>